<gene>
    <name evidence="1" type="ORF">C7391_0178</name>
</gene>
<reference evidence="1 2" key="1">
    <citation type="submission" date="2019-03" db="EMBL/GenBank/DDBJ databases">
        <title>Genomic Encyclopedia of Type Strains, Phase IV (KMG-IV): sequencing the most valuable type-strain genomes for metagenomic binning, comparative biology and taxonomic classification.</title>
        <authorList>
            <person name="Goeker M."/>
        </authorList>
    </citation>
    <scope>NUCLEOTIDE SEQUENCE [LARGE SCALE GENOMIC DNA]</scope>
    <source>
        <strain evidence="1 2">DSM 13328</strain>
    </source>
</reference>
<comment type="caution">
    <text evidence="1">The sequence shown here is derived from an EMBL/GenBank/DDBJ whole genome shotgun (WGS) entry which is preliminary data.</text>
</comment>
<dbReference type="Proteomes" id="UP000294855">
    <property type="component" value="Unassembled WGS sequence"/>
</dbReference>
<keyword evidence="2" id="KW-1185">Reference proteome</keyword>
<evidence type="ECO:0000313" key="1">
    <source>
        <dbReference type="EMBL" id="TDQ71079.1"/>
    </source>
</evidence>
<protein>
    <submittedName>
        <fullName evidence="1">Uncharacterized protein</fullName>
    </submittedName>
</protein>
<name>A0A484F5P4_9EURY</name>
<accession>A0A484F5P4</accession>
<evidence type="ECO:0000313" key="2">
    <source>
        <dbReference type="Proteomes" id="UP000294855"/>
    </source>
</evidence>
<proteinExistence type="predicted"/>
<dbReference type="AlphaFoldDB" id="A0A484F5P4"/>
<dbReference type="EMBL" id="SNYS01000005">
    <property type="protein sequence ID" value="TDQ71079.1"/>
    <property type="molecule type" value="Genomic_DNA"/>
</dbReference>
<sequence>MIFNMTQDEKNNYFVSVKLNEKVLDLSVYLYSSMENKTPYILEDLSKLINDVLLTLSDEKKQDDKKRDENYTRLTNLLKQKEKLK</sequence>
<organism evidence="1 2">
    <name type="scientific">Methanimicrococcus blatticola</name>
    <dbReference type="NCBI Taxonomy" id="91560"/>
    <lineage>
        <taxon>Archaea</taxon>
        <taxon>Methanobacteriati</taxon>
        <taxon>Methanobacteriota</taxon>
        <taxon>Stenosarchaea group</taxon>
        <taxon>Methanomicrobia</taxon>
        <taxon>Methanosarcinales</taxon>
        <taxon>Methanosarcinaceae</taxon>
        <taxon>Methanimicrococcus</taxon>
    </lineage>
</organism>